<dbReference type="Pfam" id="PF08889">
    <property type="entry name" value="WbqC"/>
    <property type="match status" value="1"/>
</dbReference>
<gene>
    <name evidence="1" type="ORF">C7959_10256</name>
</gene>
<dbReference type="EMBL" id="SOEG01000002">
    <property type="protein sequence ID" value="TDX58918.1"/>
    <property type="molecule type" value="Genomic_DNA"/>
</dbReference>
<evidence type="ECO:0000313" key="2">
    <source>
        <dbReference type="Proteomes" id="UP000295832"/>
    </source>
</evidence>
<accession>A0A4R8HHN4</accession>
<organism evidence="1 2">
    <name type="scientific">Orenia marismortui</name>
    <dbReference type="NCBI Taxonomy" id="46469"/>
    <lineage>
        <taxon>Bacteria</taxon>
        <taxon>Bacillati</taxon>
        <taxon>Bacillota</taxon>
        <taxon>Clostridia</taxon>
        <taxon>Halanaerobiales</taxon>
        <taxon>Halobacteroidaceae</taxon>
        <taxon>Orenia</taxon>
    </lineage>
</organism>
<protein>
    <submittedName>
        <fullName evidence="1">WbqC-like protein</fullName>
    </submittedName>
</protein>
<dbReference type="Proteomes" id="UP000295832">
    <property type="component" value="Unassembled WGS sequence"/>
</dbReference>
<evidence type="ECO:0000313" key="1">
    <source>
        <dbReference type="EMBL" id="TDX58918.1"/>
    </source>
</evidence>
<dbReference type="RefSeq" id="WP_134114484.1">
    <property type="nucleotide sequence ID" value="NZ_SOEG01000002.1"/>
</dbReference>
<reference evidence="1 2" key="1">
    <citation type="submission" date="2019-03" db="EMBL/GenBank/DDBJ databases">
        <title>Subsurface microbial communities from deep shales in Ohio and West Virginia, USA.</title>
        <authorList>
            <person name="Wrighton K."/>
        </authorList>
    </citation>
    <scope>NUCLEOTIDE SEQUENCE [LARGE SCALE GENOMIC DNA]</scope>
    <source>
        <strain evidence="1 2">MSL 6dP</strain>
    </source>
</reference>
<dbReference type="AlphaFoldDB" id="A0A4R8HHN4"/>
<sequence>MKVAIMQPYLFPYIGYFQLLNRVDKFVLYDDANYINRGWINRNRILLNGKAKMITLPLNGASQNKLINEISIHNGKREKKKFLKTIRHAYTNSPYYNQVFPLIEEIMSNDEENIAKFIEYSLKRIGDYLDYNTDFIISSELGKNNSLKGEDKILDICQLLKADIYINPIGGRDLYSKDRFIGEGIELYFIQTNKIRYSQNNENFIPNLSIIDTLMFNSKNKVKDFLEGYKLV</sequence>
<comment type="caution">
    <text evidence="1">The sequence shown here is derived from an EMBL/GenBank/DDBJ whole genome shotgun (WGS) entry which is preliminary data.</text>
</comment>
<proteinExistence type="predicted"/>
<name>A0A4R8HHN4_9FIRM</name>
<dbReference type="InterPro" id="IPR014985">
    <property type="entry name" value="WbqC"/>
</dbReference>
<keyword evidence="2" id="KW-1185">Reference proteome</keyword>